<protein>
    <submittedName>
        <fullName evidence="3">Uncharacterized protein DUF4163</fullName>
    </submittedName>
</protein>
<dbReference type="EMBL" id="RBLG01000001">
    <property type="protein sequence ID" value="RKS55488.1"/>
    <property type="molecule type" value="Genomic_DNA"/>
</dbReference>
<dbReference type="Proteomes" id="UP000276282">
    <property type="component" value="Unassembled WGS sequence"/>
</dbReference>
<name>A0A495PXC5_9FLAO</name>
<feature type="domain" description="Deacetylase PdaC" evidence="2">
    <location>
        <begin position="42"/>
        <end position="147"/>
    </location>
</feature>
<dbReference type="PROSITE" id="PS51257">
    <property type="entry name" value="PROKAR_LIPOPROTEIN"/>
    <property type="match status" value="1"/>
</dbReference>
<proteinExistence type="predicted"/>
<keyword evidence="4" id="KW-1185">Reference proteome</keyword>
<evidence type="ECO:0000313" key="3">
    <source>
        <dbReference type="EMBL" id="RKS55488.1"/>
    </source>
</evidence>
<evidence type="ECO:0000259" key="2">
    <source>
        <dbReference type="Pfam" id="PF13739"/>
    </source>
</evidence>
<gene>
    <name evidence="3" type="ORF">BC962_0451</name>
</gene>
<comment type="caution">
    <text evidence="3">The sequence shown here is derived from an EMBL/GenBank/DDBJ whole genome shotgun (WGS) entry which is preliminary data.</text>
</comment>
<evidence type="ECO:0000313" key="4">
    <source>
        <dbReference type="Proteomes" id="UP000276282"/>
    </source>
</evidence>
<dbReference type="InterPro" id="IPR037126">
    <property type="entry name" value="PdaC/RsiV-like_sf"/>
</dbReference>
<feature type="domain" description="DUF3298" evidence="1">
    <location>
        <begin position="165"/>
        <end position="238"/>
    </location>
</feature>
<dbReference type="Pfam" id="PF13739">
    <property type="entry name" value="PdaC"/>
    <property type="match status" value="1"/>
</dbReference>
<accession>A0A495PXC5</accession>
<sequence>MKKLLLALTFSSLLIGCNKDAPELSFDELNIEQVSEVNCNPEEENCTFIGIKIPWAMGKDTRSNLMNSHIEDHIIKLIDYQDDQELNSLENLAQTFIKDYEASAEEFPEYNIPWEAFVEGKVTYESEKLISIQFDLALFTGGAHGYTSITFLNFDPVTGRLISNKDLFSQDFKVFAEKRFRDKNDIPENDPINSTGFFFEDDKFQLPQNIGFHPNKIVLRYNAYEIASYSEGTIQLVFKMDDAKKYFKIL</sequence>
<evidence type="ECO:0000259" key="1">
    <source>
        <dbReference type="Pfam" id="PF11738"/>
    </source>
</evidence>
<dbReference type="InterPro" id="IPR021729">
    <property type="entry name" value="DUF3298"/>
</dbReference>
<dbReference type="RefSeq" id="WP_245983974.1">
    <property type="nucleotide sequence ID" value="NZ_RBLG01000001.1"/>
</dbReference>
<dbReference type="InterPro" id="IPR025303">
    <property type="entry name" value="PdaC"/>
</dbReference>
<dbReference type="Pfam" id="PF11738">
    <property type="entry name" value="DUF3298"/>
    <property type="match status" value="1"/>
</dbReference>
<reference evidence="3 4" key="1">
    <citation type="submission" date="2018-10" db="EMBL/GenBank/DDBJ databases">
        <title>Genomic Encyclopedia of Archaeal and Bacterial Type Strains, Phase II (KMG-II): from individual species to whole genera.</title>
        <authorList>
            <person name="Goeker M."/>
        </authorList>
    </citation>
    <scope>NUCLEOTIDE SEQUENCE [LARGE SCALE GENOMIC DNA]</scope>
    <source>
        <strain evidence="3 4">DSM 19839</strain>
    </source>
</reference>
<dbReference type="Gene3D" id="3.90.640.20">
    <property type="entry name" value="Heat-shock cognate protein, ATPase"/>
    <property type="match status" value="1"/>
</dbReference>
<dbReference type="Gene3D" id="3.30.565.40">
    <property type="entry name" value="Fervidobacterium nodosum Rt17-B1 like"/>
    <property type="match status" value="1"/>
</dbReference>
<organism evidence="3 4">
    <name type="scientific">Gillisia mitskevichiae</name>
    <dbReference type="NCBI Taxonomy" id="270921"/>
    <lineage>
        <taxon>Bacteria</taxon>
        <taxon>Pseudomonadati</taxon>
        <taxon>Bacteroidota</taxon>
        <taxon>Flavobacteriia</taxon>
        <taxon>Flavobacteriales</taxon>
        <taxon>Flavobacteriaceae</taxon>
        <taxon>Gillisia</taxon>
    </lineage>
</organism>
<dbReference type="AlphaFoldDB" id="A0A495PXC5"/>